<dbReference type="Proteomes" id="UP001501257">
    <property type="component" value="Unassembled WGS sequence"/>
</dbReference>
<protein>
    <submittedName>
        <fullName evidence="2">Uncharacterized protein</fullName>
    </submittedName>
</protein>
<evidence type="ECO:0000313" key="3">
    <source>
        <dbReference type="Proteomes" id="UP001501257"/>
    </source>
</evidence>
<sequence>MPARRPAGDWPGGLSISGGIAVMVLLGMGLGQERGKRVDQVGTFGSPQVRW</sequence>
<keyword evidence="1" id="KW-0812">Transmembrane</keyword>
<feature type="transmembrane region" description="Helical" evidence="1">
    <location>
        <begin position="12"/>
        <end position="30"/>
    </location>
</feature>
<organism evidence="2 3">
    <name type="scientific">Paeniglutamicibacter antarcticus</name>
    <dbReference type="NCBI Taxonomy" id="494023"/>
    <lineage>
        <taxon>Bacteria</taxon>
        <taxon>Bacillati</taxon>
        <taxon>Actinomycetota</taxon>
        <taxon>Actinomycetes</taxon>
        <taxon>Micrococcales</taxon>
        <taxon>Micrococcaceae</taxon>
        <taxon>Paeniglutamicibacter</taxon>
    </lineage>
</organism>
<dbReference type="EMBL" id="BAABLK010000093">
    <property type="protein sequence ID" value="GAA5229083.1"/>
    <property type="molecule type" value="Genomic_DNA"/>
</dbReference>
<accession>A0ABP9TRZ5</accession>
<name>A0ABP9TRZ5_9MICC</name>
<comment type="caution">
    <text evidence="2">The sequence shown here is derived from an EMBL/GenBank/DDBJ whole genome shotgun (WGS) entry which is preliminary data.</text>
</comment>
<gene>
    <name evidence="2" type="ORF">GCM10025778_36220</name>
</gene>
<reference evidence="3" key="1">
    <citation type="journal article" date="2019" name="Int. J. Syst. Evol. Microbiol.">
        <title>The Global Catalogue of Microorganisms (GCM) 10K type strain sequencing project: providing services to taxonomists for standard genome sequencing and annotation.</title>
        <authorList>
            <consortium name="The Broad Institute Genomics Platform"/>
            <consortium name="The Broad Institute Genome Sequencing Center for Infectious Disease"/>
            <person name="Wu L."/>
            <person name="Ma J."/>
        </authorList>
    </citation>
    <scope>NUCLEOTIDE SEQUENCE [LARGE SCALE GENOMIC DNA]</scope>
    <source>
        <strain evidence="3">JCM 18952</strain>
    </source>
</reference>
<keyword evidence="3" id="KW-1185">Reference proteome</keyword>
<dbReference type="RefSeq" id="WP_210100728.1">
    <property type="nucleotide sequence ID" value="NZ_BAABLK010000093.1"/>
</dbReference>
<evidence type="ECO:0000256" key="1">
    <source>
        <dbReference type="SAM" id="Phobius"/>
    </source>
</evidence>
<keyword evidence="1" id="KW-0472">Membrane</keyword>
<evidence type="ECO:0000313" key="2">
    <source>
        <dbReference type="EMBL" id="GAA5229083.1"/>
    </source>
</evidence>
<keyword evidence="1" id="KW-1133">Transmembrane helix</keyword>
<proteinExistence type="predicted"/>